<protein>
    <submittedName>
        <fullName evidence="4">MaoC like domain</fullName>
    </submittedName>
</protein>
<gene>
    <name evidence="4" type="ORF">NCTC13354_00415</name>
</gene>
<dbReference type="PANTHER" id="PTHR43841:SF3">
    <property type="entry name" value="(3R)-HYDROXYACYL-ACP DEHYDRATASE SUBUNIT HADB"/>
    <property type="match status" value="1"/>
</dbReference>
<comment type="similarity">
    <text evidence="1">Belongs to the enoyl-CoA hydratase/isomerase family.</text>
</comment>
<dbReference type="Proteomes" id="UP000269542">
    <property type="component" value="Chromosome"/>
</dbReference>
<dbReference type="Pfam" id="PF01575">
    <property type="entry name" value="MaoC_dehydratas"/>
    <property type="match status" value="1"/>
</dbReference>
<dbReference type="Gene3D" id="3.10.129.10">
    <property type="entry name" value="Hotdog Thioesterase"/>
    <property type="match status" value="1"/>
</dbReference>
<accession>A0A3S4X4U2</accession>
<dbReference type="OrthoDB" id="9774179at2"/>
<dbReference type="KEGG" id="tbw:NCTC13354_00415"/>
<keyword evidence="5" id="KW-1185">Reference proteome</keyword>
<feature type="domain" description="MaoC-like" evidence="3">
    <location>
        <begin position="178"/>
        <end position="257"/>
    </location>
</feature>
<reference evidence="4 5" key="1">
    <citation type="submission" date="2018-12" db="EMBL/GenBank/DDBJ databases">
        <authorList>
            <consortium name="Pathogen Informatics"/>
        </authorList>
    </citation>
    <scope>NUCLEOTIDE SEQUENCE [LARGE SCALE GENOMIC DNA]</scope>
    <source>
        <strain evidence="4 5">NCTC13354</strain>
    </source>
</reference>
<sequence length="756" mass="80712">MSAFSGIFKRAGAGAPRSEPVQRSAVAEIPSAYADFVGAANFECAPPMVLHNLCFPGTVEVLSDPAIPARLLGLVHESLAWELREPVPAGTTVEANSLVTRVVRGRGLTIEVTSAVVSNHGVHYIEKAVYFSRKLLQGTEFVREHPSVPTDWQAPAVPDLRAEFGVNDAGSLELGQLRPRARHTLTADAGRQWARISGDANPIHLSAIAARPFGFKSAIAHGIAIEAWVHHELGIDGANPASGATRFRAPTRIPNEIELVELEPHAYAVVESRTGRDLVHVRTRTNDLGTQTPSTEAPIETRIDSTGGSPVTTPIVIPRFQGRISSTELGRAVFSAAAEGEKDVLAAISAARNWRKQYREPVRQVSIVDDPARGSEVAQRGLDYIANNVTLADGIPLGQIAPTSGVPLGLRIVGRHMPRRELAIPYGGKRLEGEELDRQLTSWIAGGILTATAGDRIRQVARNPQWLNLSGATFGVIGAGAELAPTSFLLDYGAKVAGVIRPGSARLPSLTEVARNSAGTLDLSPAQASDVVGQTAAVAGWLIDRRPDVVVETLYAPGVDFLLLEMGADVIMAALAENTDAMPAWYGTPTDAYPIGERRERAGGVAYRPGKSAKLWRSRGSEAIADGVYNGIVDFQGPNYILAKRIGRWRATVLAAAGRPVSFNIAPMARTESVLISKTLIATYRGLDKLGLEPLDADTAAALMGTLLVWDYRNQREPGANFLTEAAIPSGLWSQDAAAQDVMKRAVLLGSGAFLR</sequence>
<dbReference type="AlphaFoldDB" id="A0A3S4X4U2"/>
<dbReference type="SUPFAM" id="SSF54637">
    <property type="entry name" value="Thioesterase/thiol ester dehydrase-isomerase"/>
    <property type="match status" value="1"/>
</dbReference>
<proteinExistence type="inferred from homology"/>
<dbReference type="InterPro" id="IPR029069">
    <property type="entry name" value="HotDog_dom_sf"/>
</dbReference>
<evidence type="ECO:0000259" key="3">
    <source>
        <dbReference type="Pfam" id="PF01575"/>
    </source>
</evidence>
<dbReference type="InterPro" id="IPR002539">
    <property type="entry name" value="MaoC-like_dom"/>
</dbReference>
<evidence type="ECO:0000256" key="1">
    <source>
        <dbReference type="ARBA" id="ARBA00005254"/>
    </source>
</evidence>
<evidence type="ECO:0000256" key="2">
    <source>
        <dbReference type="SAM" id="MobiDB-lite"/>
    </source>
</evidence>
<dbReference type="EMBL" id="LR134476">
    <property type="protein sequence ID" value="VEI12724.1"/>
    <property type="molecule type" value="Genomic_DNA"/>
</dbReference>
<name>A0A3S4X4U2_9ACTO</name>
<organism evidence="4 5">
    <name type="scientific">Trueperella bialowiezensis</name>
    <dbReference type="NCBI Taxonomy" id="312285"/>
    <lineage>
        <taxon>Bacteria</taxon>
        <taxon>Bacillati</taxon>
        <taxon>Actinomycetota</taxon>
        <taxon>Actinomycetes</taxon>
        <taxon>Actinomycetales</taxon>
        <taxon>Actinomycetaceae</taxon>
        <taxon>Trueperella</taxon>
    </lineage>
</organism>
<dbReference type="PANTHER" id="PTHR43841">
    <property type="entry name" value="3-HYDROXYACYL-THIOESTER DEHYDRATASE HTDX-RELATED"/>
    <property type="match status" value="1"/>
</dbReference>
<evidence type="ECO:0000313" key="5">
    <source>
        <dbReference type="Proteomes" id="UP000269542"/>
    </source>
</evidence>
<feature type="region of interest" description="Disordered" evidence="2">
    <location>
        <begin position="287"/>
        <end position="312"/>
    </location>
</feature>
<dbReference type="RefSeq" id="WP_126415903.1">
    <property type="nucleotide sequence ID" value="NZ_LR134476.1"/>
</dbReference>
<dbReference type="CDD" id="cd03441">
    <property type="entry name" value="R_hydratase_like"/>
    <property type="match status" value="1"/>
</dbReference>
<evidence type="ECO:0000313" key="4">
    <source>
        <dbReference type="EMBL" id="VEI12724.1"/>
    </source>
</evidence>